<dbReference type="EMBL" id="JANBPY010001250">
    <property type="protein sequence ID" value="KAJ1960864.1"/>
    <property type="molecule type" value="Genomic_DNA"/>
</dbReference>
<proteinExistence type="predicted"/>
<dbReference type="AlphaFoldDB" id="A0A9W8ATL4"/>
<name>A0A9W8ATL4_9FUNG</name>
<dbReference type="Proteomes" id="UP001150925">
    <property type="component" value="Unassembled WGS sequence"/>
</dbReference>
<evidence type="ECO:0000313" key="2">
    <source>
        <dbReference type="Proteomes" id="UP001150925"/>
    </source>
</evidence>
<reference evidence="1" key="1">
    <citation type="submission" date="2022-07" db="EMBL/GenBank/DDBJ databases">
        <title>Phylogenomic reconstructions and comparative analyses of Kickxellomycotina fungi.</title>
        <authorList>
            <person name="Reynolds N.K."/>
            <person name="Stajich J.E."/>
            <person name="Barry K."/>
            <person name="Grigoriev I.V."/>
            <person name="Crous P."/>
            <person name="Smith M.E."/>
        </authorList>
    </citation>
    <scope>NUCLEOTIDE SEQUENCE</scope>
    <source>
        <strain evidence="1">RSA 1196</strain>
    </source>
</reference>
<sequence>MLVDQDLPEENKKGIDLLIEQGDATYKYFARFQFDQEIKDLDKVDNTEATKGYTACYDVTMRDGLDAVIKWSIATVYSGYLQPILEALKPQSRFYNFMLGSLHDSILVNNTDIMNILTNWVDCTKVEKSYQYYCSEIQNAIKGNKTSGIQLKPTLIDPDYVSYHGNQDTDSKIDNIRNFNRQTIDLVRLLDH</sequence>
<keyword evidence="2" id="KW-1185">Reference proteome</keyword>
<gene>
    <name evidence="1" type="ORF">IWQ62_004069</name>
</gene>
<accession>A0A9W8ATL4</accession>
<organism evidence="1 2">
    <name type="scientific">Dispira parvispora</name>
    <dbReference type="NCBI Taxonomy" id="1520584"/>
    <lineage>
        <taxon>Eukaryota</taxon>
        <taxon>Fungi</taxon>
        <taxon>Fungi incertae sedis</taxon>
        <taxon>Zoopagomycota</taxon>
        <taxon>Kickxellomycotina</taxon>
        <taxon>Dimargaritomycetes</taxon>
        <taxon>Dimargaritales</taxon>
        <taxon>Dimargaritaceae</taxon>
        <taxon>Dispira</taxon>
    </lineage>
</organism>
<evidence type="ECO:0000313" key="1">
    <source>
        <dbReference type="EMBL" id="KAJ1960864.1"/>
    </source>
</evidence>
<comment type="caution">
    <text evidence="1">The sequence shown here is derived from an EMBL/GenBank/DDBJ whole genome shotgun (WGS) entry which is preliminary data.</text>
</comment>
<protein>
    <submittedName>
        <fullName evidence="1">Uncharacterized protein</fullName>
    </submittedName>
</protein>